<evidence type="ECO:0000259" key="7">
    <source>
        <dbReference type="PROSITE" id="PS50076"/>
    </source>
</evidence>
<dbReference type="Pfam" id="PF00856">
    <property type="entry name" value="SET"/>
    <property type="match status" value="1"/>
</dbReference>
<dbReference type="InterPro" id="IPR026894">
    <property type="entry name" value="DnaJ_X"/>
</dbReference>
<dbReference type="AlphaFoldDB" id="A0A8X7PPG7"/>
<feature type="compositionally biased region" description="Polar residues" evidence="6">
    <location>
        <begin position="798"/>
        <end position="817"/>
    </location>
</feature>
<evidence type="ECO:0000259" key="9">
    <source>
        <dbReference type="PROSITE" id="PS51215"/>
    </source>
</evidence>
<dbReference type="SMART" id="SM00317">
    <property type="entry name" value="SET"/>
    <property type="match status" value="1"/>
</dbReference>
<feature type="region of interest" description="Disordered" evidence="6">
    <location>
        <begin position="326"/>
        <end position="345"/>
    </location>
</feature>
<keyword evidence="5" id="KW-0539">Nucleus</keyword>
<dbReference type="InterPro" id="IPR052423">
    <property type="entry name" value="EMIR"/>
</dbReference>
<evidence type="ECO:0000256" key="2">
    <source>
        <dbReference type="ARBA" id="ARBA00022603"/>
    </source>
</evidence>
<dbReference type="InterPro" id="IPR046341">
    <property type="entry name" value="SET_dom_sf"/>
</dbReference>
<comment type="subcellular location">
    <subcellularLocation>
        <location evidence="1">Nucleus</location>
    </subcellularLocation>
</comment>
<dbReference type="Pfam" id="PF00226">
    <property type="entry name" value="DnaJ"/>
    <property type="match status" value="1"/>
</dbReference>
<dbReference type="Pfam" id="PF14308">
    <property type="entry name" value="DnaJ-X"/>
    <property type="match status" value="1"/>
</dbReference>
<evidence type="ECO:0000313" key="10">
    <source>
        <dbReference type="EMBL" id="KAG2254513.1"/>
    </source>
</evidence>
<dbReference type="PRINTS" id="PR00625">
    <property type="entry name" value="JDOMAIN"/>
</dbReference>
<dbReference type="Gene3D" id="1.10.287.110">
    <property type="entry name" value="DnaJ domain"/>
    <property type="match status" value="1"/>
</dbReference>
<keyword evidence="4" id="KW-0949">S-adenosyl-L-methionine</keyword>
<sequence length="853" mass="96371">MQFSCDPDQEGDELPQYEHIYQNDFSYRKHKKQKEEDISICECKFDFGDPDSACGERCLNVITNTECTPGYCPCGVYCKNQKFQKCEYAKTKLIKSEGRGYGLVAIEDIKEGQFIIEYCGEVISWKEAKRRAQTYETHGVKDAYIISLNASEAIDATKKGSLARFINHSCKPNCETRKWNVLGEVRVGIFAKESISPRTELAYDYNFEWYGGTKEDTYVWEDGDDRYSVDKIPVYDSAEDELTSEPPKNAESYTNEEKDIVVTDNNNQLESTALIAEPSDSSTPMEEDAVVTETVKTEADEDMKLTSQDDSLQDLPQKTAVISRVRDKSLPKKRGRPLSSGKTKNVAQKHVDIANVVQLLASKEAQDEILNYEEVKKEAAVRLSSLYDEIRPAIEEHERDSQDSVATSVAEKWIQASCYKLKAEFDLYSCVIKNIACTPIKPHDSTKHKAAEAMVKETEYYDVLGVSPTATESEIKKAYYIKARQVHPDKNPNDPQAAHNFQVLGEAYQVLSDSAQRQAYDAFGKSGISTDAIIDPAEIFAMLFGSELFEGYIGQLAMASMASLDIFTEGDDMFDTKKIQEKMRTVQKEREDKLAQILKDRLNEYAVNRDEFITNAEAEMVTLSKAAYGVEMLNTIGYIYVRQASKELGKKVLLLGVPFVAEWVRNKGHYIKSQLTAATGAFALFQLQEDMKKQLNGEVNYTEEELEEYLQSHKRVMVDSLWKLNVADIEATLSRVCQLVLQDPDAKREELRARARGLKTLGKIFQRAKTGGESDLSARTEPQKLNEDDNREYDDDASTSPNSNEASHSTYGTQEQKSPYVEEPKLGDEQFNYYFPRPAPPPGAEKHTSTGYD</sequence>
<reference evidence="10 11" key="1">
    <citation type="submission" date="2020-02" db="EMBL/GenBank/DDBJ databases">
        <authorList>
            <person name="Ma Q."/>
            <person name="Huang Y."/>
            <person name="Song X."/>
            <person name="Pei D."/>
        </authorList>
    </citation>
    <scope>NUCLEOTIDE SEQUENCE [LARGE SCALE GENOMIC DNA]</scope>
    <source>
        <strain evidence="10">Sxm20200214</strain>
        <tissue evidence="10">Leaf</tissue>
    </source>
</reference>
<keyword evidence="2" id="KW-0489">Methyltransferase</keyword>
<dbReference type="FunFam" id="2.170.270.10:FF:000028">
    <property type="entry name" value="Histone-lysine N-methyltransferase"/>
    <property type="match status" value="1"/>
</dbReference>
<dbReference type="SUPFAM" id="SSF82199">
    <property type="entry name" value="SET domain"/>
    <property type="match status" value="1"/>
</dbReference>
<dbReference type="CDD" id="cd06257">
    <property type="entry name" value="DnaJ"/>
    <property type="match status" value="1"/>
</dbReference>
<evidence type="ECO:0000259" key="8">
    <source>
        <dbReference type="PROSITE" id="PS50280"/>
    </source>
</evidence>
<dbReference type="PANTHER" id="PTHR44094:SF17">
    <property type="entry name" value="CHAPERONE PROTEIN DNAJ 10"/>
    <property type="match status" value="1"/>
</dbReference>
<dbReference type="PROSITE" id="PS00636">
    <property type="entry name" value="DNAJ_1"/>
    <property type="match status" value="1"/>
</dbReference>
<dbReference type="GO" id="GO:0005634">
    <property type="term" value="C:nucleus"/>
    <property type="evidence" value="ECO:0007669"/>
    <property type="project" value="UniProtKB-SubCell"/>
</dbReference>
<feature type="region of interest" description="Disordered" evidence="6">
    <location>
        <begin position="237"/>
        <end position="257"/>
    </location>
</feature>
<feature type="region of interest" description="Disordered" evidence="6">
    <location>
        <begin position="769"/>
        <end position="853"/>
    </location>
</feature>
<dbReference type="GO" id="GO:0042054">
    <property type="term" value="F:histone methyltransferase activity"/>
    <property type="evidence" value="ECO:0007669"/>
    <property type="project" value="InterPro"/>
</dbReference>
<dbReference type="InterPro" id="IPR001623">
    <property type="entry name" value="DnaJ_domain"/>
</dbReference>
<dbReference type="SMART" id="SM00570">
    <property type="entry name" value="AWS"/>
    <property type="match status" value="1"/>
</dbReference>
<feature type="domain" description="J" evidence="7">
    <location>
        <begin position="459"/>
        <end position="524"/>
    </location>
</feature>
<proteinExistence type="predicted"/>
<dbReference type="InterPro" id="IPR018253">
    <property type="entry name" value="DnaJ_domain_CS"/>
</dbReference>
<dbReference type="PROSITE" id="PS50280">
    <property type="entry name" value="SET"/>
    <property type="match status" value="1"/>
</dbReference>
<dbReference type="InterPro" id="IPR036869">
    <property type="entry name" value="J_dom_sf"/>
</dbReference>
<dbReference type="Gene3D" id="2.170.270.10">
    <property type="entry name" value="SET domain"/>
    <property type="match status" value="1"/>
</dbReference>
<feature type="domain" description="SET" evidence="8">
    <location>
        <begin position="84"/>
        <end position="206"/>
    </location>
</feature>
<protein>
    <submittedName>
        <fullName evidence="10">Uncharacterized protein</fullName>
    </submittedName>
</protein>
<dbReference type="OrthoDB" id="2422440at2759"/>
<evidence type="ECO:0000256" key="1">
    <source>
        <dbReference type="ARBA" id="ARBA00004123"/>
    </source>
</evidence>
<keyword evidence="11" id="KW-1185">Reference proteome</keyword>
<dbReference type="GO" id="GO:0032259">
    <property type="term" value="P:methylation"/>
    <property type="evidence" value="ECO:0007669"/>
    <property type="project" value="UniProtKB-KW"/>
</dbReference>
<dbReference type="InterPro" id="IPR006560">
    <property type="entry name" value="AWS_dom"/>
</dbReference>
<dbReference type="SMART" id="SM00271">
    <property type="entry name" value="DnaJ"/>
    <property type="match status" value="1"/>
</dbReference>
<evidence type="ECO:0000256" key="4">
    <source>
        <dbReference type="ARBA" id="ARBA00022691"/>
    </source>
</evidence>
<dbReference type="SUPFAM" id="SSF46565">
    <property type="entry name" value="Chaperone J-domain"/>
    <property type="match status" value="1"/>
</dbReference>
<feature type="domain" description="AWS" evidence="9">
    <location>
        <begin position="36"/>
        <end position="87"/>
    </location>
</feature>
<accession>A0A8X7PPG7</accession>
<keyword evidence="3" id="KW-0808">Transferase</keyword>
<comment type="caution">
    <text evidence="10">The sequence shown here is derived from an EMBL/GenBank/DDBJ whole genome shotgun (WGS) entry which is preliminary data.</text>
</comment>
<dbReference type="PANTHER" id="PTHR44094">
    <property type="entry name" value="DNAJ HEAT SHOCK N-TERMINAL DOMAIN-CONTAINING PROTEIN"/>
    <property type="match status" value="1"/>
</dbReference>
<dbReference type="FunFam" id="1.10.287.110:FF:000086">
    <property type="entry name" value="Chaperone protein dnaJ 10"/>
    <property type="match status" value="1"/>
</dbReference>
<gene>
    <name evidence="10" type="ORF">Bca52824_084649</name>
</gene>
<evidence type="ECO:0000313" key="11">
    <source>
        <dbReference type="Proteomes" id="UP000886595"/>
    </source>
</evidence>
<evidence type="ECO:0000256" key="3">
    <source>
        <dbReference type="ARBA" id="ARBA00022679"/>
    </source>
</evidence>
<evidence type="ECO:0000256" key="5">
    <source>
        <dbReference type="ARBA" id="ARBA00023242"/>
    </source>
</evidence>
<organism evidence="10 11">
    <name type="scientific">Brassica carinata</name>
    <name type="common">Ethiopian mustard</name>
    <name type="synonym">Abyssinian cabbage</name>
    <dbReference type="NCBI Taxonomy" id="52824"/>
    <lineage>
        <taxon>Eukaryota</taxon>
        <taxon>Viridiplantae</taxon>
        <taxon>Streptophyta</taxon>
        <taxon>Embryophyta</taxon>
        <taxon>Tracheophyta</taxon>
        <taxon>Spermatophyta</taxon>
        <taxon>Magnoliopsida</taxon>
        <taxon>eudicotyledons</taxon>
        <taxon>Gunneridae</taxon>
        <taxon>Pentapetalae</taxon>
        <taxon>rosids</taxon>
        <taxon>malvids</taxon>
        <taxon>Brassicales</taxon>
        <taxon>Brassicaceae</taxon>
        <taxon>Brassiceae</taxon>
        <taxon>Brassica</taxon>
    </lineage>
</organism>
<dbReference type="PROSITE" id="PS50076">
    <property type="entry name" value="DNAJ_2"/>
    <property type="match status" value="1"/>
</dbReference>
<dbReference type="CDD" id="cd10531">
    <property type="entry name" value="SET_SETD2-like"/>
    <property type="match status" value="1"/>
</dbReference>
<name>A0A8X7PPG7_BRACI</name>
<dbReference type="InterPro" id="IPR001214">
    <property type="entry name" value="SET_dom"/>
</dbReference>
<dbReference type="Pfam" id="PF17907">
    <property type="entry name" value="AWS"/>
    <property type="match status" value="1"/>
</dbReference>
<feature type="compositionally biased region" description="Basic and acidic residues" evidence="6">
    <location>
        <begin position="844"/>
        <end position="853"/>
    </location>
</feature>
<dbReference type="PROSITE" id="PS51215">
    <property type="entry name" value="AWS"/>
    <property type="match status" value="1"/>
</dbReference>
<feature type="compositionally biased region" description="Basic and acidic residues" evidence="6">
    <location>
        <begin position="770"/>
        <end position="788"/>
    </location>
</feature>
<dbReference type="EMBL" id="JAAMPC010000016">
    <property type="protein sequence ID" value="KAG2254513.1"/>
    <property type="molecule type" value="Genomic_DNA"/>
</dbReference>
<dbReference type="Proteomes" id="UP000886595">
    <property type="component" value="Unassembled WGS sequence"/>
</dbReference>
<evidence type="ECO:0000256" key="6">
    <source>
        <dbReference type="SAM" id="MobiDB-lite"/>
    </source>
</evidence>